<reference evidence="10" key="1">
    <citation type="submission" date="2017-08" db="EMBL/GenBank/DDBJ databases">
        <authorList>
            <person name="Polle J.E."/>
            <person name="Barry K."/>
            <person name="Cushman J."/>
            <person name="Schmutz J."/>
            <person name="Tran D."/>
            <person name="Hathwaick L.T."/>
            <person name="Yim W.C."/>
            <person name="Jenkins J."/>
            <person name="Mckie-Krisberg Z.M."/>
            <person name="Prochnik S."/>
            <person name="Lindquist E."/>
            <person name="Dockter R.B."/>
            <person name="Adam C."/>
            <person name="Molina H."/>
            <person name="Bunkerborg J."/>
            <person name="Jin E."/>
            <person name="Buchheim M."/>
            <person name="Magnuson J."/>
        </authorList>
    </citation>
    <scope>NUCLEOTIDE SEQUENCE</scope>
    <source>
        <strain evidence="10">CCAP 19/18</strain>
    </source>
</reference>
<gene>
    <name evidence="10" type="ORF">DUNSADRAFT_3053</name>
</gene>
<dbReference type="Gene3D" id="1.20.120.1770">
    <property type="match status" value="1"/>
</dbReference>
<comment type="subcellular location">
    <subcellularLocation>
        <location evidence="1">Membrane</location>
    </subcellularLocation>
</comment>
<keyword evidence="6 8" id="KW-0472">Membrane</keyword>
<feature type="transmembrane region" description="Helical" evidence="8">
    <location>
        <begin position="152"/>
        <end position="171"/>
    </location>
</feature>
<dbReference type="PANTHER" id="PTHR23130:SF171">
    <property type="entry name" value="OS01G0895300 PROTEIN"/>
    <property type="match status" value="1"/>
</dbReference>
<evidence type="ECO:0000256" key="6">
    <source>
        <dbReference type="ARBA" id="ARBA00023136"/>
    </source>
</evidence>
<dbReference type="SMART" id="SM00665">
    <property type="entry name" value="B561"/>
    <property type="match status" value="1"/>
</dbReference>
<feature type="compositionally biased region" description="Polar residues" evidence="7">
    <location>
        <begin position="245"/>
        <end position="258"/>
    </location>
</feature>
<dbReference type="Proteomes" id="UP000815325">
    <property type="component" value="Unassembled WGS sequence"/>
</dbReference>
<comment type="caution">
    <text evidence="10">The sequence shown here is derived from an EMBL/GenBank/DDBJ whole genome shotgun (WGS) entry which is preliminary data.</text>
</comment>
<protein>
    <recommendedName>
        <fullName evidence="9">Cytochrome b561 domain-containing protein</fullName>
    </recommendedName>
</protein>
<evidence type="ECO:0000259" key="9">
    <source>
        <dbReference type="PROSITE" id="PS50939"/>
    </source>
</evidence>
<keyword evidence="11" id="KW-1185">Reference proteome</keyword>
<dbReference type="CDD" id="cd08760">
    <property type="entry name" value="Cyt_b561_FRRS1_like"/>
    <property type="match status" value="1"/>
</dbReference>
<evidence type="ECO:0000256" key="8">
    <source>
        <dbReference type="SAM" id="Phobius"/>
    </source>
</evidence>
<dbReference type="PANTHER" id="PTHR23130">
    <property type="entry name" value="CYTOCHROME B561 AND DOMON DOMAIN-CONTAINING PROTEIN"/>
    <property type="match status" value="1"/>
</dbReference>
<feature type="region of interest" description="Disordered" evidence="7">
    <location>
        <begin position="231"/>
        <end position="258"/>
    </location>
</feature>
<keyword evidence="5 8" id="KW-1133">Transmembrane helix</keyword>
<evidence type="ECO:0000256" key="4">
    <source>
        <dbReference type="ARBA" id="ARBA00022982"/>
    </source>
</evidence>
<accession>A0ABQ7GUM6</accession>
<evidence type="ECO:0000313" key="10">
    <source>
        <dbReference type="EMBL" id="KAF5838321.1"/>
    </source>
</evidence>
<keyword evidence="3 8" id="KW-0812">Transmembrane</keyword>
<keyword evidence="4" id="KW-0249">Electron transport</keyword>
<dbReference type="InterPro" id="IPR006593">
    <property type="entry name" value="Cyt_b561/ferric_Rdtase_TM"/>
</dbReference>
<keyword evidence="2" id="KW-0813">Transport</keyword>
<feature type="domain" description="Cytochrome b561" evidence="9">
    <location>
        <begin position="1"/>
        <end position="206"/>
    </location>
</feature>
<proteinExistence type="predicted"/>
<name>A0ABQ7GUM6_DUNSA</name>
<dbReference type="PROSITE" id="PS50939">
    <property type="entry name" value="CYTOCHROME_B561"/>
    <property type="match status" value="1"/>
</dbReference>
<feature type="transmembrane region" description="Helical" evidence="8">
    <location>
        <begin position="25"/>
        <end position="47"/>
    </location>
</feature>
<feature type="transmembrane region" description="Helical" evidence="8">
    <location>
        <begin position="107"/>
        <end position="126"/>
    </location>
</feature>
<evidence type="ECO:0000313" key="11">
    <source>
        <dbReference type="Proteomes" id="UP000815325"/>
    </source>
</evidence>
<evidence type="ECO:0000256" key="2">
    <source>
        <dbReference type="ARBA" id="ARBA00022448"/>
    </source>
</evidence>
<evidence type="ECO:0000256" key="5">
    <source>
        <dbReference type="ARBA" id="ARBA00022989"/>
    </source>
</evidence>
<sequence length="258" mass="28190">MTSISSAKLPHWHAQVVVSDVRRWVLAHSVLMALAFVFFMPTGILLVRHRSLYPTTTLGSKAVWFWAHLFFQLMGTVAFVAAIAISLSRFGGNYPAGSEDLGSSHKIIGIILIPLIGIQVLAAIFLRPKPSSEPGAPLPKLRTVWNFVHHNWGRLTAALALANVYIGIVLYDRKWSQGENELAAWLASTIGFLAVIIVADAALSWTHVLMKRRANILPDAEVQLSKARSEDVNGAVTGDHPKTGFQVNGGTENNPARE</sequence>
<evidence type="ECO:0000256" key="3">
    <source>
        <dbReference type="ARBA" id="ARBA00022692"/>
    </source>
</evidence>
<feature type="transmembrane region" description="Helical" evidence="8">
    <location>
        <begin position="183"/>
        <end position="203"/>
    </location>
</feature>
<dbReference type="Pfam" id="PF03188">
    <property type="entry name" value="Cytochrom_B561"/>
    <property type="match status" value="1"/>
</dbReference>
<feature type="transmembrane region" description="Helical" evidence="8">
    <location>
        <begin position="63"/>
        <end position="87"/>
    </location>
</feature>
<organism evidence="10 11">
    <name type="scientific">Dunaliella salina</name>
    <name type="common">Green alga</name>
    <name type="synonym">Protococcus salinus</name>
    <dbReference type="NCBI Taxonomy" id="3046"/>
    <lineage>
        <taxon>Eukaryota</taxon>
        <taxon>Viridiplantae</taxon>
        <taxon>Chlorophyta</taxon>
        <taxon>core chlorophytes</taxon>
        <taxon>Chlorophyceae</taxon>
        <taxon>CS clade</taxon>
        <taxon>Chlamydomonadales</taxon>
        <taxon>Dunaliellaceae</taxon>
        <taxon>Dunaliella</taxon>
    </lineage>
</organism>
<dbReference type="EMBL" id="MU069583">
    <property type="protein sequence ID" value="KAF5838321.1"/>
    <property type="molecule type" value="Genomic_DNA"/>
</dbReference>
<evidence type="ECO:0000256" key="1">
    <source>
        <dbReference type="ARBA" id="ARBA00004370"/>
    </source>
</evidence>
<evidence type="ECO:0000256" key="7">
    <source>
        <dbReference type="SAM" id="MobiDB-lite"/>
    </source>
</evidence>